<comment type="caution">
    <text evidence="1">The sequence shown here is derived from an EMBL/GenBank/DDBJ whole genome shotgun (WGS) entry which is preliminary data.</text>
</comment>
<dbReference type="Proteomes" id="UP000319578">
    <property type="component" value="Unassembled WGS sequence"/>
</dbReference>
<sequence>MDKKSLLRVIYAKYNELDSVKKHVKDETTIAVINGKQETLDDIQKLLESSYISD</sequence>
<evidence type="ECO:0000313" key="2">
    <source>
        <dbReference type="Proteomes" id="UP000319578"/>
    </source>
</evidence>
<protein>
    <submittedName>
        <fullName evidence="1">Uncharacterized protein</fullName>
    </submittedName>
</protein>
<organism evidence="1 2">
    <name type="scientific">Brevibacillus reuszeri</name>
    <dbReference type="NCBI Taxonomy" id="54915"/>
    <lineage>
        <taxon>Bacteria</taxon>
        <taxon>Bacillati</taxon>
        <taxon>Bacillota</taxon>
        <taxon>Bacilli</taxon>
        <taxon>Bacillales</taxon>
        <taxon>Paenibacillaceae</taxon>
        <taxon>Brevibacillus</taxon>
    </lineage>
</organism>
<dbReference type="EMBL" id="BJON01000040">
    <property type="protein sequence ID" value="GED73030.1"/>
    <property type="molecule type" value="Genomic_DNA"/>
</dbReference>
<gene>
    <name evidence="1" type="ORF">BRE01_67320</name>
</gene>
<proteinExistence type="predicted"/>
<name>A0ABQ0TYX2_9BACL</name>
<accession>A0ABQ0TYX2</accession>
<reference evidence="1 2" key="1">
    <citation type="submission" date="2019-06" db="EMBL/GenBank/DDBJ databases">
        <title>Whole genome shotgun sequence of Brevibacillus reuszeri NBRC 15719.</title>
        <authorList>
            <person name="Hosoyama A."/>
            <person name="Uohara A."/>
            <person name="Ohji S."/>
            <person name="Ichikawa N."/>
        </authorList>
    </citation>
    <scope>NUCLEOTIDE SEQUENCE [LARGE SCALE GENOMIC DNA]</scope>
    <source>
        <strain evidence="1 2">NBRC 15719</strain>
    </source>
</reference>
<evidence type="ECO:0000313" key="1">
    <source>
        <dbReference type="EMBL" id="GED73030.1"/>
    </source>
</evidence>
<dbReference type="RefSeq" id="WP_161807291.1">
    <property type="nucleotide sequence ID" value="NZ_BJON01000040.1"/>
</dbReference>
<keyword evidence="2" id="KW-1185">Reference proteome</keyword>